<keyword evidence="2" id="KW-0067">ATP-binding</keyword>
<name>D7LI25_ARALL</name>
<dbReference type="Proteomes" id="UP000008694">
    <property type="component" value="Unassembled WGS sequence"/>
</dbReference>
<keyword evidence="5" id="KW-1185">Reference proteome</keyword>
<dbReference type="GO" id="GO:0005524">
    <property type="term" value="F:ATP binding"/>
    <property type="evidence" value="ECO:0007669"/>
    <property type="project" value="UniProtKB-KW"/>
</dbReference>
<evidence type="ECO:0000256" key="3">
    <source>
        <dbReference type="ARBA" id="ARBA00023186"/>
    </source>
</evidence>
<dbReference type="GO" id="GO:0140662">
    <property type="term" value="F:ATP-dependent protein folding chaperone"/>
    <property type="evidence" value="ECO:0007669"/>
    <property type="project" value="InterPro"/>
</dbReference>
<dbReference type="eggNOG" id="KOG0360">
    <property type="taxonomic scope" value="Eukaryota"/>
</dbReference>
<keyword evidence="3" id="KW-0143">Chaperone</keyword>
<dbReference type="Pfam" id="PF00118">
    <property type="entry name" value="Cpn60_TCP1"/>
    <property type="match status" value="1"/>
</dbReference>
<reference evidence="5" key="1">
    <citation type="journal article" date="2011" name="Nat. Genet.">
        <title>The Arabidopsis lyrata genome sequence and the basis of rapid genome size change.</title>
        <authorList>
            <person name="Hu T.T."/>
            <person name="Pattyn P."/>
            <person name="Bakker E.G."/>
            <person name="Cao J."/>
            <person name="Cheng J.-F."/>
            <person name="Clark R.M."/>
            <person name="Fahlgren N."/>
            <person name="Fawcett J.A."/>
            <person name="Grimwood J."/>
            <person name="Gundlach H."/>
            <person name="Haberer G."/>
            <person name="Hollister J.D."/>
            <person name="Ossowski S."/>
            <person name="Ottilar R.P."/>
            <person name="Salamov A.A."/>
            <person name="Schneeberger K."/>
            <person name="Spannagl M."/>
            <person name="Wang X."/>
            <person name="Yang L."/>
            <person name="Nasrallah M.E."/>
            <person name="Bergelson J."/>
            <person name="Carrington J.C."/>
            <person name="Gaut B.S."/>
            <person name="Schmutz J."/>
            <person name="Mayer K.F.X."/>
            <person name="Van de Peer Y."/>
            <person name="Grigoriev I.V."/>
            <person name="Nordborg M."/>
            <person name="Weigel D."/>
            <person name="Guo Y.-L."/>
        </authorList>
    </citation>
    <scope>NUCLEOTIDE SEQUENCE [LARGE SCALE GENOMIC DNA]</scope>
    <source>
        <strain evidence="5">cv. MN47</strain>
    </source>
</reference>
<evidence type="ECO:0000256" key="1">
    <source>
        <dbReference type="ARBA" id="ARBA00022741"/>
    </source>
</evidence>
<dbReference type="PANTHER" id="PTHR11353">
    <property type="entry name" value="CHAPERONIN"/>
    <property type="match status" value="1"/>
</dbReference>
<dbReference type="Gramene" id="Al_scaffold_0004_2849">
    <property type="protein sequence ID" value="Al_scaffold_0004_2849"/>
    <property type="gene ID" value="Al_scaffold_0004_2849"/>
</dbReference>
<dbReference type="EMBL" id="GL348716">
    <property type="protein sequence ID" value="EFH58083.1"/>
    <property type="molecule type" value="Genomic_DNA"/>
</dbReference>
<dbReference type="AlphaFoldDB" id="D7LI25"/>
<dbReference type="InterPro" id="IPR002423">
    <property type="entry name" value="Cpn60/GroEL/TCP-1"/>
</dbReference>
<dbReference type="HOGENOM" id="CLU_2007033_0_0_1"/>
<dbReference type="InterPro" id="IPR017998">
    <property type="entry name" value="Chaperone_TCP-1"/>
</dbReference>
<dbReference type="Gene3D" id="1.10.560.10">
    <property type="entry name" value="GroEL-like equatorial domain"/>
    <property type="match status" value="1"/>
</dbReference>
<gene>
    <name evidence="4" type="ORF">ARALYDRAFT_670130</name>
</gene>
<evidence type="ECO:0000313" key="4">
    <source>
        <dbReference type="EMBL" id="EFH58083.1"/>
    </source>
</evidence>
<evidence type="ECO:0000256" key="2">
    <source>
        <dbReference type="ARBA" id="ARBA00022840"/>
    </source>
</evidence>
<dbReference type="InterPro" id="IPR027413">
    <property type="entry name" value="GROEL-like_equatorial_sf"/>
</dbReference>
<accession>D7LI25</accession>
<organism evidence="5">
    <name type="scientific">Arabidopsis lyrata subsp. lyrata</name>
    <name type="common">Lyre-leaved rock-cress</name>
    <dbReference type="NCBI Taxonomy" id="81972"/>
    <lineage>
        <taxon>Eukaryota</taxon>
        <taxon>Viridiplantae</taxon>
        <taxon>Streptophyta</taxon>
        <taxon>Embryophyta</taxon>
        <taxon>Tracheophyta</taxon>
        <taxon>Spermatophyta</taxon>
        <taxon>Magnoliopsida</taxon>
        <taxon>eudicotyledons</taxon>
        <taxon>Gunneridae</taxon>
        <taxon>Pentapetalae</taxon>
        <taxon>rosids</taxon>
        <taxon>malvids</taxon>
        <taxon>Brassicales</taxon>
        <taxon>Brassicaceae</taxon>
        <taxon>Camelineae</taxon>
        <taxon>Arabidopsis</taxon>
    </lineage>
</organism>
<dbReference type="STRING" id="81972.D7LI25"/>
<sequence>MSISAQNPDIFGDRQSGQDDCTQEVMACQDVSNIAKTSLGPVGLDLMGADDIGDVTIETDAATILRMLEVEQPAASVFDRIRNQATAWHAAASKNFKTSLGPVGLDRMLYDLQIRQAEVFKSND</sequence>
<dbReference type="SUPFAM" id="SSF48592">
    <property type="entry name" value="GroEL equatorial domain-like"/>
    <property type="match status" value="1"/>
</dbReference>
<protein>
    <submittedName>
        <fullName evidence="4">Predicted protein</fullName>
    </submittedName>
</protein>
<proteinExistence type="predicted"/>
<evidence type="ECO:0000313" key="5">
    <source>
        <dbReference type="Proteomes" id="UP000008694"/>
    </source>
</evidence>
<keyword evidence="1" id="KW-0547">Nucleotide-binding</keyword>